<sequence length="449" mass="49847">MVPPMQEPELPERLGKYQIIRRLAYGGMAEVLLGRLAGTDGFIKEVVVKRVLPQYASNSEFIAMFRDEARITSRLHHGNIVQVVEFAEEGGQHYLVLEYVDGPSLGATLYELRKRGERLSIPEVAHIAVETARGLDYAHHKLGEDGRPLLIVHRDVSPSNILLSREGVVKLADFGIARARERLSPTQGGAGTLKGKFAYMAPETILRGRLDARSDLFSFGVVLFEMLTGKSAFTGETEAHTIQRVTTEDLPPASSQNRAVPPEFDEIVRRLLDRDPDNRPSRGLEIVDAIANLRLHTSPPPSELLMETITRLFPIHRHEARDRATVRPAKPRVIVVDESRTLRALVRASLGQRYNVIEASTGDEARAAMRGAVPDAVVCQRTLQGMSGLELCHSMRENPRLADVPFILLASDITPELEAEARVVGVQAVLPKRFDPRQLEATLQKILES</sequence>
<dbReference type="InterPro" id="IPR008266">
    <property type="entry name" value="Tyr_kinase_AS"/>
</dbReference>
<dbReference type="OrthoDB" id="9801841at2"/>
<dbReference type="PROSITE" id="PS00109">
    <property type="entry name" value="PROTEIN_KINASE_TYR"/>
    <property type="match status" value="1"/>
</dbReference>
<evidence type="ECO:0000256" key="1">
    <source>
        <dbReference type="PROSITE-ProRule" id="PRU00169"/>
    </source>
</evidence>
<gene>
    <name evidence="4" type="ORF">GF068_01565</name>
</gene>
<dbReference type="GO" id="GO:0005737">
    <property type="term" value="C:cytoplasm"/>
    <property type="evidence" value="ECO:0007669"/>
    <property type="project" value="TreeGrafter"/>
</dbReference>
<dbReference type="GO" id="GO:0006974">
    <property type="term" value="P:DNA damage response"/>
    <property type="evidence" value="ECO:0007669"/>
    <property type="project" value="TreeGrafter"/>
</dbReference>
<keyword evidence="4" id="KW-0418">Kinase</keyword>
<dbReference type="EMBL" id="WJIE01000001">
    <property type="protein sequence ID" value="MRG90617.1"/>
    <property type="molecule type" value="Genomic_DNA"/>
</dbReference>
<dbReference type="PANTHER" id="PTHR24361">
    <property type="entry name" value="MITOGEN-ACTIVATED KINASE KINASE KINASE"/>
    <property type="match status" value="1"/>
</dbReference>
<dbReference type="SUPFAM" id="SSF52172">
    <property type="entry name" value="CheY-like"/>
    <property type="match status" value="1"/>
</dbReference>
<keyword evidence="4" id="KW-0808">Transferase</keyword>
<evidence type="ECO:0000259" key="3">
    <source>
        <dbReference type="PROSITE" id="PS50110"/>
    </source>
</evidence>
<dbReference type="Pfam" id="PF00069">
    <property type="entry name" value="Pkinase"/>
    <property type="match status" value="1"/>
</dbReference>
<dbReference type="InterPro" id="IPR053235">
    <property type="entry name" value="Ser_Thr_kinase"/>
</dbReference>
<dbReference type="SMART" id="SM00448">
    <property type="entry name" value="REC"/>
    <property type="match status" value="1"/>
</dbReference>
<organism evidence="4 5">
    <name type="scientific">Polyangium spumosum</name>
    <dbReference type="NCBI Taxonomy" id="889282"/>
    <lineage>
        <taxon>Bacteria</taxon>
        <taxon>Pseudomonadati</taxon>
        <taxon>Myxococcota</taxon>
        <taxon>Polyangia</taxon>
        <taxon>Polyangiales</taxon>
        <taxon>Polyangiaceae</taxon>
        <taxon>Polyangium</taxon>
    </lineage>
</organism>
<evidence type="ECO:0000313" key="4">
    <source>
        <dbReference type="EMBL" id="MRG90617.1"/>
    </source>
</evidence>
<dbReference type="PROSITE" id="PS50110">
    <property type="entry name" value="RESPONSE_REGULATORY"/>
    <property type="match status" value="1"/>
</dbReference>
<dbReference type="GO" id="GO:0005524">
    <property type="term" value="F:ATP binding"/>
    <property type="evidence" value="ECO:0007669"/>
    <property type="project" value="InterPro"/>
</dbReference>
<dbReference type="Proteomes" id="UP000440224">
    <property type="component" value="Unassembled WGS sequence"/>
</dbReference>
<dbReference type="PANTHER" id="PTHR24361:SF613">
    <property type="entry name" value="NUCLEAR RECEPTOR-BINDING PROTEIN-RELATED"/>
    <property type="match status" value="1"/>
</dbReference>
<proteinExistence type="predicted"/>
<keyword evidence="5" id="KW-1185">Reference proteome</keyword>
<reference evidence="4 5" key="1">
    <citation type="submission" date="2019-10" db="EMBL/GenBank/DDBJ databases">
        <title>A soil myxobacterium in the family Polyangiaceae.</title>
        <authorList>
            <person name="Li Y."/>
            <person name="Wang J."/>
        </authorList>
    </citation>
    <scope>NUCLEOTIDE SEQUENCE [LARGE SCALE GENOMIC DNA]</scope>
    <source>
        <strain evidence="4 5">DSM 14734</strain>
    </source>
</reference>
<dbReference type="Gene3D" id="3.30.200.20">
    <property type="entry name" value="Phosphorylase Kinase, domain 1"/>
    <property type="match status" value="1"/>
</dbReference>
<accession>A0A6N7PFM0</accession>
<protein>
    <submittedName>
        <fullName evidence="4">Protein kinase</fullName>
    </submittedName>
</protein>
<dbReference type="PROSITE" id="PS50011">
    <property type="entry name" value="PROTEIN_KINASE_DOM"/>
    <property type="match status" value="1"/>
</dbReference>
<name>A0A6N7PFM0_9BACT</name>
<dbReference type="Gene3D" id="1.10.510.10">
    <property type="entry name" value="Transferase(Phosphotransferase) domain 1"/>
    <property type="match status" value="1"/>
</dbReference>
<dbReference type="Pfam" id="PF00072">
    <property type="entry name" value="Response_reg"/>
    <property type="match status" value="1"/>
</dbReference>
<evidence type="ECO:0000313" key="5">
    <source>
        <dbReference type="Proteomes" id="UP000440224"/>
    </source>
</evidence>
<dbReference type="InterPro" id="IPR000719">
    <property type="entry name" value="Prot_kinase_dom"/>
</dbReference>
<comment type="caution">
    <text evidence="4">The sequence shown here is derived from an EMBL/GenBank/DDBJ whole genome shotgun (WGS) entry which is preliminary data.</text>
</comment>
<dbReference type="InterPro" id="IPR011006">
    <property type="entry name" value="CheY-like_superfamily"/>
</dbReference>
<dbReference type="InterPro" id="IPR001789">
    <property type="entry name" value="Sig_transdc_resp-reg_receiver"/>
</dbReference>
<feature type="domain" description="Protein kinase" evidence="2">
    <location>
        <begin position="17"/>
        <end position="295"/>
    </location>
</feature>
<dbReference type="SUPFAM" id="SSF56112">
    <property type="entry name" value="Protein kinase-like (PK-like)"/>
    <property type="match status" value="1"/>
</dbReference>
<evidence type="ECO:0000259" key="2">
    <source>
        <dbReference type="PROSITE" id="PS50011"/>
    </source>
</evidence>
<feature type="domain" description="Response regulatory" evidence="3">
    <location>
        <begin position="332"/>
        <end position="447"/>
    </location>
</feature>
<dbReference type="AlphaFoldDB" id="A0A6N7PFM0"/>
<dbReference type="InterPro" id="IPR011009">
    <property type="entry name" value="Kinase-like_dom_sf"/>
</dbReference>
<dbReference type="CDD" id="cd14014">
    <property type="entry name" value="STKc_PknB_like"/>
    <property type="match status" value="1"/>
</dbReference>
<comment type="caution">
    <text evidence="1">Lacks conserved residue(s) required for the propagation of feature annotation.</text>
</comment>
<dbReference type="GO" id="GO:0004674">
    <property type="term" value="F:protein serine/threonine kinase activity"/>
    <property type="evidence" value="ECO:0007669"/>
    <property type="project" value="TreeGrafter"/>
</dbReference>
<dbReference type="Gene3D" id="3.40.50.2300">
    <property type="match status" value="1"/>
</dbReference>
<dbReference type="GO" id="GO:0000160">
    <property type="term" value="P:phosphorelay signal transduction system"/>
    <property type="evidence" value="ECO:0007669"/>
    <property type="project" value="InterPro"/>
</dbReference>